<proteinExistence type="predicted"/>
<name>A0A917Q1F4_9BACI</name>
<keyword evidence="2" id="KW-1185">Reference proteome</keyword>
<comment type="caution">
    <text evidence="1">The sequence shown here is derived from an EMBL/GenBank/DDBJ whole genome shotgun (WGS) entry which is preliminary data.</text>
</comment>
<dbReference type="Proteomes" id="UP000658382">
    <property type="component" value="Unassembled WGS sequence"/>
</dbReference>
<evidence type="ECO:0000313" key="2">
    <source>
        <dbReference type="Proteomes" id="UP000658382"/>
    </source>
</evidence>
<dbReference type="EMBL" id="BMNQ01000065">
    <property type="protein sequence ID" value="GGK06256.1"/>
    <property type="molecule type" value="Genomic_DNA"/>
</dbReference>
<dbReference type="AlphaFoldDB" id="A0A917Q1F4"/>
<reference evidence="1" key="1">
    <citation type="journal article" date="2014" name="Int. J. Syst. Evol. Microbiol.">
        <title>Complete genome sequence of Corynebacterium casei LMG S-19264T (=DSM 44701T), isolated from a smear-ripened cheese.</title>
        <authorList>
            <consortium name="US DOE Joint Genome Institute (JGI-PGF)"/>
            <person name="Walter F."/>
            <person name="Albersmeier A."/>
            <person name="Kalinowski J."/>
            <person name="Ruckert C."/>
        </authorList>
    </citation>
    <scope>NUCLEOTIDE SEQUENCE</scope>
    <source>
        <strain evidence="1">JCM 12580</strain>
    </source>
</reference>
<evidence type="ECO:0000313" key="1">
    <source>
        <dbReference type="EMBL" id="GGK06256.1"/>
    </source>
</evidence>
<organism evidence="1 2">
    <name type="scientific">Lentibacillus kapialis</name>
    <dbReference type="NCBI Taxonomy" id="340214"/>
    <lineage>
        <taxon>Bacteria</taxon>
        <taxon>Bacillati</taxon>
        <taxon>Bacillota</taxon>
        <taxon>Bacilli</taxon>
        <taxon>Bacillales</taxon>
        <taxon>Bacillaceae</taxon>
        <taxon>Lentibacillus</taxon>
    </lineage>
</organism>
<dbReference type="RefSeq" id="WP_188634011.1">
    <property type="nucleotide sequence ID" value="NZ_BMNQ01000065.1"/>
</dbReference>
<protein>
    <submittedName>
        <fullName evidence="1">Uncharacterized protein</fullName>
    </submittedName>
</protein>
<reference evidence="1" key="2">
    <citation type="submission" date="2020-09" db="EMBL/GenBank/DDBJ databases">
        <authorList>
            <person name="Sun Q."/>
            <person name="Ohkuma M."/>
        </authorList>
    </citation>
    <scope>NUCLEOTIDE SEQUENCE</scope>
    <source>
        <strain evidence="1">JCM 12580</strain>
    </source>
</reference>
<accession>A0A917Q1F4</accession>
<gene>
    <name evidence="1" type="ORF">GCM10007063_30940</name>
</gene>
<dbReference type="InterPro" id="IPR054199">
    <property type="entry name" value="DUF6904"/>
</dbReference>
<sequence>MLNAQHTPNYGGITLYGDYYDFEQLYEAIHTLVGDEDQCPASYENVRIYILSLCYDLRHAFMGHREGTFVDNGMTENTLKFMNMAGTTKNIYLSFNTLYPQILFTIAALNDFIQMREREVNHPEWDTIITSIRQFQATIIQSLEEVLSPHAFKMMVNNMNHWSVDFSNYYVQYIDQLNIRFLNWDREKRVKNISVMAKRIVEKGTEYQNIREKIDELSRAENIPVSDITFNEDYPNDIDW</sequence>
<dbReference type="Pfam" id="PF21845">
    <property type="entry name" value="DUF6904"/>
    <property type="match status" value="1"/>
</dbReference>